<dbReference type="RefSeq" id="WP_236984070.1">
    <property type="nucleotide sequence ID" value="NZ_AP023086.1"/>
</dbReference>
<organism evidence="1 2">
    <name type="scientific">Marinagarivorans cellulosilyticus</name>
    <dbReference type="NCBI Taxonomy" id="2721545"/>
    <lineage>
        <taxon>Bacteria</taxon>
        <taxon>Pseudomonadati</taxon>
        <taxon>Pseudomonadota</taxon>
        <taxon>Gammaproteobacteria</taxon>
        <taxon>Cellvibrionales</taxon>
        <taxon>Cellvibrionaceae</taxon>
        <taxon>Marinagarivorans</taxon>
    </lineage>
</organism>
<sequence>MKAIKITLVIVLLVVMLVVGAVFAVLMNLEGIVEDAVETKGPEVTLTPVNLGGVNIKLLQGLAELNNFEVANPEGFTSAHAFKADVLRVKLDPSALKSGIIVLDDITVEGVSLVAEQKGLTTNVQELHNAIKQFTGRKASGAKNEEAEASGNAPEPRFILKHLSFKNNSMSLLTENYGSYTLDIPALERNNLGGDKGLTASELAVAILEPILDSAEKAAKTKLKKVAKSEVEDKVKAKLEDELDEDTKATVDKLKGMFGR</sequence>
<name>A0AAN2BLG6_9GAMM</name>
<keyword evidence="2" id="KW-1185">Reference proteome</keyword>
<dbReference type="KEGG" id="marq:MARGE09_P3324"/>
<evidence type="ECO:0008006" key="3">
    <source>
        <dbReference type="Google" id="ProtNLM"/>
    </source>
</evidence>
<accession>A0AAN2BLG6</accession>
<evidence type="ECO:0000313" key="2">
    <source>
        <dbReference type="Proteomes" id="UP001320119"/>
    </source>
</evidence>
<reference evidence="1 2" key="1">
    <citation type="journal article" date="2022" name="IScience">
        <title>An ultrasensitive nanofiber-based assay for enzymatic hydrolysis and deep-sea microbial degradation of cellulose.</title>
        <authorList>
            <person name="Tsudome M."/>
            <person name="Tachioka M."/>
            <person name="Miyazaki M."/>
            <person name="Uchimura K."/>
            <person name="Tsuda M."/>
            <person name="Takaki Y."/>
            <person name="Deguchi S."/>
        </authorList>
    </citation>
    <scope>NUCLEOTIDE SEQUENCE [LARGE SCALE GENOMIC DNA]</scope>
    <source>
        <strain evidence="1 2">GE09</strain>
    </source>
</reference>
<gene>
    <name evidence="1" type="ORF">MARGE09_P3324</name>
</gene>
<dbReference type="Proteomes" id="UP001320119">
    <property type="component" value="Chromosome"/>
</dbReference>
<dbReference type="AlphaFoldDB" id="A0AAN2BLG6"/>
<evidence type="ECO:0000313" key="1">
    <source>
        <dbReference type="EMBL" id="BCD99123.1"/>
    </source>
</evidence>
<protein>
    <recommendedName>
        <fullName evidence="3">AsmA domain-containing protein</fullName>
    </recommendedName>
</protein>
<dbReference type="EMBL" id="AP023086">
    <property type="protein sequence ID" value="BCD99123.1"/>
    <property type="molecule type" value="Genomic_DNA"/>
</dbReference>
<proteinExistence type="predicted"/>